<dbReference type="PANTHER" id="PTHR11022:SF41">
    <property type="entry name" value="PEPTIDOGLYCAN-RECOGNITION PROTEIN LC-RELATED"/>
    <property type="match status" value="1"/>
</dbReference>
<dbReference type="GO" id="GO:0009253">
    <property type="term" value="P:peptidoglycan catabolic process"/>
    <property type="evidence" value="ECO:0007669"/>
    <property type="project" value="InterPro"/>
</dbReference>
<evidence type="ECO:0000259" key="2">
    <source>
        <dbReference type="SMART" id="SM00644"/>
    </source>
</evidence>
<dbReference type="InterPro" id="IPR006619">
    <property type="entry name" value="PGRP_domain_met/bac"/>
</dbReference>
<dbReference type="SUPFAM" id="SSF47090">
    <property type="entry name" value="PGBD-like"/>
    <property type="match status" value="1"/>
</dbReference>
<dbReference type="OrthoDB" id="8754850at2"/>
<organism evidence="4 5">
    <name type="scientific">Martelella mediterranea</name>
    <dbReference type="NCBI Taxonomy" id="293089"/>
    <lineage>
        <taxon>Bacteria</taxon>
        <taxon>Pseudomonadati</taxon>
        <taxon>Pseudomonadota</taxon>
        <taxon>Alphaproteobacteria</taxon>
        <taxon>Hyphomicrobiales</taxon>
        <taxon>Aurantimonadaceae</taxon>
        <taxon>Martelella</taxon>
    </lineage>
</organism>
<dbReference type="Proteomes" id="UP000295097">
    <property type="component" value="Unassembled WGS sequence"/>
</dbReference>
<dbReference type="InterPro" id="IPR036365">
    <property type="entry name" value="PGBD-like_sf"/>
</dbReference>
<dbReference type="SMART" id="SM00644">
    <property type="entry name" value="Ami_2"/>
    <property type="match status" value="1"/>
</dbReference>
<keyword evidence="5" id="KW-1185">Reference proteome</keyword>
<dbReference type="GO" id="GO:0008745">
    <property type="term" value="F:N-acetylmuramoyl-L-alanine amidase activity"/>
    <property type="evidence" value="ECO:0007669"/>
    <property type="project" value="InterPro"/>
</dbReference>
<dbReference type="SUPFAM" id="SSF55846">
    <property type="entry name" value="N-acetylmuramoyl-L-alanine amidase-like"/>
    <property type="match status" value="1"/>
</dbReference>
<sequence length="233" mass="26605">MRPINEIIIHCTATPEGRPVSVAEINDWHLERGWSGIGYHRVIHLDGRREAGRPIERIGAHVKGHNIGTIGVVYVGGMNRDFTAAADTRTPAQKDALLAEITDLRDRFNIGKISGHHDYDVGKACPSFDARAEYAYLFPTMEDLLGYEDLVLRRGDMGPEVEDWTEELRRFREMIDHKWPVQPTDTFDHTIEMVTIWFQKYRGIVADGIVGPQTRDEMDRALARKPPYRALEL</sequence>
<protein>
    <submittedName>
        <fullName evidence="4">Putative peptidoglycan binding protein</fullName>
    </submittedName>
</protein>
<dbReference type="RefSeq" id="WP_132313067.1">
    <property type="nucleotide sequence ID" value="NZ_SMAR01000026.1"/>
</dbReference>
<evidence type="ECO:0000313" key="5">
    <source>
        <dbReference type="Proteomes" id="UP000295097"/>
    </source>
</evidence>
<dbReference type="AlphaFoldDB" id="A0A4R3NKK8"/>
<comment type="caution">
    <text evidence="4">The sequence shown here is derived from an EMBL/GenBank/DDBJ whole genome shotgun (WGS) entry which is preliminary data.</text>
</comment>
<accession>A0A4R3NKK8</accession>
<dbReference type="InterPro" id="IPR015510">
    <property type="entry name" value="PGRP"/>
</dbReference>
<proteinExistence type="inferred from homology"/>
<dbReference type="SMART" id="SM00701">
    <property type="entry name" value="PGRP"/>
    <property type="match status" value="1"/>
</dbReference>
<dbReference type="InterPro" id="IPR036505">
    <property type="entry name" value="Amidase/PGRP_sf"/>
</dbReference>
<reference evidence="4 5" key="1">
    <citation type="submission" date="2019-03" db="EMBL/GenBank/DDBJ databases">
        <title>Freshwater and sediment microbial communities from various areas in North America, analyzing microbe dynamics in response to fracking.</title>
        <authorList>
            <person name="Lamendella R."/>
        </authorList>
    </citation>
    <scope>NUCLEOTIDE SEQUENCE [LARGE SCALE GENOMIC DNA]</scope>
    <source>
        <strain evidence="4 5">175.2</strain>
    </source>
</reference>
<dbReference type="Gene3D" id="1.10.101.10">
    <property type="entry name" value="PGBD-like superfamily/PGBD"/>
    <property type="match status" value="1"/>
</dbReference>
<gene>
    <name evidence="4" type="ORF">EDC90_102647</name>
</gene>
<dbReference type="InterPro" id="IPR036366">
    <property type="entry name" value="PGBDSf"/>
</dbReference>
<dbReference type="GO" id="GO:0008270">
    <property type="term" value="F:zinc ion binding"/>
    <property type="evidence" value="ECO:0007669"/>
    <property type="project" value="InterPro"/>
</dbReference>
<comment type="similarity">
    <text evidence="1">Belongs to the N-acetylmuramoyl-L-alanine amidase 2 family.</text>
</comment>
<dbReference type="Pfam" id="PF01510">
    <property type="entry name" value="Amidase_2"/>
    <property type="match status" value="1"/>
</dbReference>
<dbReference type="CDD" id="cd06583">
    <property type="entry name" value="PGRP"/>
    <property type="match status" value="1"/>
</dbReference>
<name>A0A4R3NKK8_9HYPH</name>
<feature type="domain" description="N-acetylmuramoyl-L-alanine amidase" evidence="2">
    <location>
        <begin position="1"/>
        <end position="127"/>
    </location>
</feature>
<evidence type="ECO:0000259" key="3">
    <source>
        <dbReference type="SMART" id="SM00701"/>
    </source>
</evidence>
<dbReference type="Gene3D" id="3.40.80.10">
    <property type="entry name" value="Peptidoglycan recognition protein-like"/>
    <property type="match status" value="1"/>
</dbReference>
<dbReference type="PANTHER" id="PTHR11022">
    <property type="entry name" value="PEPTIDOGLYCAN RECOGNITION PROTEIN"/>
    <property type="match status" value="1"/>
</dbReference>
<dbReference type="InterPro" id="IPR002502">
    <property type="entry name" value="Amidase_domain"/>
</dbReference>
<evidence type="ECO:0000256" key="1">
    <source>
        <dbReference type="ARBA" id="ARBA00007553"/>
    </source>
</evidence>
<evidence type="ECO:0000313" key="4">
    <source>
        <dbReference type="EMBL" id="TCT35392.1"/>
    </source>
</evidence>
<dbReference type="EMBL" id="SMAR01000026">
    <property type="protein sequence ID" value="TCT35392.1"/>
    <property type="molecule type" value="Genomic_DNA"/>
</dbReference>
<feature type="domain" description="Peptidoglycan recognition protein family" evidence="3">
    <location>
        <begin position="1"/>
        <end position="120"/>
    </location>
</feature>